<dbReference type="UniPathway" id="UPA00136">
    <property type="reaction ID" value="UER00200"/>
</dbReference>
<evidence type="ECO:0000256" key="11">
    <source>
        <dbReference type="PIRSR" id="PIRSR605856-51"/>
    </source>
</evidence>
<accession>A0A3D8ICY3</accession>
<evidence type="ECO:0000256" key="5">
    <source>
        <dbReference type="ARBA" id="ARBA00022605"/>
    </source>
</evidence>
<comment type="pathway">
    <text evidence="2">Amino-acid biosynthesis; L-cysteine biosynthesis; L-cysteine from L-serine: step 2/2.</text>
</comment>
<comment type="similarity">
    <text evidence="3 12">Belongs to the cysteine synthase/cystathionine beta-synthase family.</text>
</comment>
<evidence type="ECO:0000256" key="1">
    <source>
        <dbReference type="ARBA" id="ARBA00001933"/>
    </source>
</evidence>
<feature type="domain" description="Tryptophan synthase beta chain-like PALP" evidence="13">
    <location>
        <begin position="9"/>
        <end position="291"/>
    </location>
</feature>
<dbReference type="FunFam" id="3.40.50.1100:FF:000118">
    <property type="entry name" value="Related to CYS4-cystathionine beta-synthase"/>
    <property type="match status" value="1"/>
</dbReference>
<protein>
    <recommendedName>
        <fullName evidence="4 12">Cysteine synthase</fullName>
        <ecNumber evidence="4 12">2.5.1.47</ecNumber>
    </recommendedName>
</protein>
<keyword evidence="5 12" id="KW-0028">Amino-acid biosynthesis</keyword>
<evidence type="ECO:0000256" key="8">
    <source>
        <dbReference type="ARBA" id="ARBA00023192"/>
    </source>
</evidence>
<dbReference type="AlphaFoldDB" id="A0A3D8ICY3"/>
<comment type="catalytic activity">
    <reaction evidence="9 12">
        <text>O-acetyl-L-serine + hydrogen sulfide = L-cysteine + acetate</text>
        <dbReference type="Rhea" id="RHEA:14829"/>
        <dbReference type="ChEBI" id="CHEBI:29919"/>
        <dbReference type="ChEBI" id="CHEBI:30089"/>
        <dbReference type="ChEBI" id="CHEBI:35235"/>
        <dbReference type="ChEBI" id="CHEBI:58340"/>
        <dbReference type="EC" id="2.5.1.47"/>
    </reaction>
</comment>
<dbReference type="EMBL" id="NXLS01000004">
    <property type="protein sequence ID" value="RDU62978.1"/>
    <property type="molecule type" value="Genomic_DNA"/>
</dbReference>
<dbReference type="InterPro" id="IPR005859">
    <property type="entry name" value="CysK"/>
</dbReference>
<dbReference type="PROSITE" id="PS00901">
    <property type="entry name" value="CYS_SYNTHASE"/>
    <property type="match status" value="1"/>
</dbReference>
<gene>
    <name evidence="14" type="primary">cysK</name>
    <name evidence="14" type="ORF">CQA43_04950</name>
</gene>
<proteinExistence type="inferred from homology"/>
<dbReference type="InterPro" id="IPR005856">
    <property type="entry name" value="Cys_synth"/>
</dbReference>
<feature type="modified residue" description="N6-(pyridoxal phosphate)lysine" evidence="11">
    <location>
        <position position="44"/>
    </location>
</feature>
<dbReference type="Proteomes" id="UP000256650">
    <property type="component" value="Unassembled WGS sequence"/>
</dbReference>
<keyword evidence="8 12" id="KW-0198">Cysteine biosynthesis</keyword>
<dbReference type="PANTHER" id="PTHR10314">
    <property type="entry name" value="CYSTATHIONINE BETA-SYNTHASE"/>
    <property type="match status" value="1"/>
</dbReference>
<evidence type="ECO:0000256" key="4">
    <source>
        <dbReference type="ARBA" id="ARBA00012681"/>
    </source>
</evidence>
<evidence type="ECO:0000313" key="14">
    <source>
        <dbReference type="EMBL" id="RDU62978.1"/>
    </source>
</evidence>
<comment type="cofactor">
    <cofactor evidence="1 10 12">
        <name>pyridoxal 5'-phosphate</name>
        <dbReference type="ChEBI" id="CHEBI:597326"/>
    </cofactor>
</comment>
<name>A0A3D8ICY3_9HELI</name>
<evidence type="ECO:0000313" key="15">
    <source>
        <dbReference type="Proteomes" id="UP000256650"/>
    </source>
</evidence>
<dbReference type="EC" id="2.5.1.47" evidence="4 12"/>
<evidence type="ECO:0000256" key="12">
    <source>
        <dbReference type="RuleBase" id="RU003985"/>
    </source>
</evidence>
<organism evidence="14 15">
    <name type="scientific">Helicobacter ganmani</name>
    <dbReference type="NCBI Taxonomy" id="60246"/>
    <lineage>
        <taxon>Bacteria</taxon>
        <taxon>Pseudomonadati</taxon>
        <taxon>Campylobacterota</taxon>
        <taxon>Epsilonproteobacteria</taxon>
        <taxon>Campylobacterales</taxon>
        <taxon>Helicobacteraceae</taxon>
        <taxon>Helicobacter</taxon>
    </lineage>
</organism>
<keyword evidence="6 12" id="KW-0808">Transferase</keyword>
<dbReference type="Pfam" id="PF00291">
    <property type="entry name" value="PALP"/>
    <property type="match status" value="1"/>
</dbReference>
<evidence type="ECO:0000256" key="7">
    <source>
        <dbReference type="ARBA" id="ARBA00022898"/>
    </source>
</evidence>
<evidence type="ECO:0000256" key="3">
    <source>
        <dbReference type="ARBA" id="ARBA00007103"/>
    </source>
</evidence>
<evidence type="ECO:0000256" key="6">
    <source>
        <dbReference type="ARBA" id="ARBA00022679"/>
    </source>
</evidence>
<evidence type="ECO:0000256" key="2">
    <source>
        <dbReference type="ARBA" id="ARBA00004962"/>
    </source>
</evidence>
<keyword evidence="15" id="KW-1185">Reference proteome</keyword>
<dbReference type="SUPFAM" id="SSF53686">
    <property type="entry name" value="Tryptophan synthase beta subunit-like PLP-dependent enzymes"/>
    <property type="match status" value="1"/>
</dbReference>
<dbReference type="InterPro" id="IPR001926">
    <property type="entry name" value="TrpB-like_PALP"/>
</dbReference>
<keyword evidence="7 10" id="KW-0663">Pyridoxal phosphate</keyword>
<comment type="caution">
    <text evidence="14">The sequence shown here is derived from an EMBL/GenBank/DDBJ whole genome shotgun (WGS) entry which is preliminary data.</text>
</comment>
<feature type="binding site" evidence="10">
    <location>
        <position position="265"/>
    </location>
    <ligand>
        <name>pyridoxal 5'-phosphate</name>
        <dbReference type="ChEBI" id="CHEBI:597326"/>
    </ligand>
</feature>
<evidence type="ECO:0000256" key="9">
    <source>
        <dbReference type="ARBA" id="ARBA00047931"/>
    </source>
</evidence>
<evidence type="ECO:0000259" key="13">
    <source>
        <dbReference type="Pfam" id="PF00291"/>
    </source>
</evidence>
<reference evidence="14 15" key="1">
    <citation type="submission" date="2018-04" db="EMBL/GenBank/DDBJ databases">
        <title>Novel Campyloabacter and Helicobacter Species and Strains.</title>
        <authorList>
            <person name="Mannion A.J."/>
            <person name="Shen Z."/>
            <person name="Fox J.G."/>
        </authorList>
    </citation>
    <scope>NUCLEOTIDE SEQUENCE [LARGE SCALE GENOMIC DNA]</scope>
    <source>
        <strain evidence="14 15">MIT 99-5101</strain>
    </source>
</reference>
<evidence type="ECO:0000256" key="10">
    <source>
        <dbReference type="PIRSR" id="PIRSR605856-50"/>
    </source>
</evidence>
<dbReference type="Gene3D" id="3.40.50.1100">
    <property type="match status" value="2"/>
</dbReference>
<dbReference type="CDD" id="cd01561">
    <property type="entry name" value="CBS_like"/>
    <property type="match status" value="1"/>
</dbReference>
<feature type="binding site" evidence="10">
    <location>
        <position position="74"/>
    </location>
    <ligand>
        <name>pyridoxal 5'-phosphate</name>
        <dbReference type="ChEBI" id="CHEBI:597326"/>
    </ligand>
</feature>
<dbReference type="OrthoDB" id="9805733at2"/>
<dbReference type="NCBIfam" id="TIGR01136">
    <property type="entry name" value="cysKM"/>
    <property type="match status" value="1"/>
</dbReference>
<dbReference type="GO" id="GO:0004124">
    <property type="term" value="F:cysteine synthase activity"/>
    <property type="evidence" value="ECO:0007669"/>
    <property type="project" value="UniProtKB-UniRule"/>
</dbReference>
<feature type="binding site" evidence="10">
    <location>
        <begin position="177"/>
        <end position="181"/>
    </location>
    <ligand>
        <name>pyridoxal 5'-phosphate</name>
        <dbReference type="ChEBI" id="CHEBI:597326"/>
    </ligand>
</feature>
<dbReference type="RefSeq" id="WP_115551512.1">
    <property type="nucleotide sequence ID" value="NZ_CAONBV010000050.1"/>
</dbReference>
<dbReference type="GO" id="GO:0006535">
    <property type="term" value="P:cysteine biosynthetic process from serine"/>
    <property type="evidence" value="ECO:0007669"/>
    <property type="project" value="UniProtKB-UniRule"/>
</dbReference>
<dbReference type="FunFam" id="3.40.50.1100:FF:000003">
    <property type="entry name" value="Cystathionine beta-synthase"/>
    <property type="match status" value="1"/>
</dbReference>
<dbReference type="NCBIfam" id="TIGR01139">
    <property type="entry name" value="cysK"/>
    <property type="match status" value="1"/>
</dbReference>
<sequence length="306" mass="32676">MKVIHSIAEVIGKTPLLKMRTLSNEAGANIYAKCEFLNPSGSVKDRIALGMIEEALKSGTIHQNTTIIEPTSGNTGIGLASICAAKGIKLILTMPESMSIERRRLMAALGAKLVLTPKEQGMKGAVNRAAELHKEIENSFILQQFENFANPKSHRETTASEILNALEKVDVLVSAVGTGGTLSGVGEVLKKKNPNAKIIAVEPINSPVLSGGQPGAHKIQGIGAGFVPKILQTDLIDEILKVDVEWAIAESRKAALQEGILIGISSGANLWAAREIAKKYPNANIVTFLCDTGERYLSTDLYEVGE</sequence>
<dbReference type="InterPro" id="IPR036052">
    <property type="entry name" value="TrpB-like_PALP_sf"/>
</dbReference>
<dbReference type="InterPro" id="IPR001216">
    <property type="entry name" value="P-phosphate_BS"/>
</dbReference>
<dbReference type="GeneID" id="82535633"/>
<dbReference type="InterPro" id="IPR050214">
    <property type="entry name" value="Cys_Synth/Cystath_Beta-Synth"/>
</dbReference>